<dbReference type="GO" id="GO:0008168">
    <property type="term" value="F:methyltransferase activity"/>
    <property type="evidence" value="ECO:0007669"/>
    <property type="project" value="UniProtKB-KW"/>
</dbReference>
<organism evidence="3 4">
    <name type="scientific">Methanospirillum stamsii</name>
    <dbReference type="NCBI Taxonomy" id="1277351"/>
    <lineage>
        <taxon>Archaea</taxon>
        <taxon>Methanobacteriati</taxon>
        <taxon>Methanobacteriota</taxon>
        <taxon>Stenosarchaea group</taxon>
        <taxon>Methanomicrobia</taxon>
        <taxon>Methanomicrobiales</taxon>
        <taxon>Methanospirillaceae</taxon>
        <taxon>Methanospirillum</taxon>
    </lineage>
</organism>
<dbReference type="InterPro" id="IPR029063">
    <property type="entry name" value="SAM-dependent_MTases_sf"/>
</dbReference>
<proteinExistence type="predicted"/>
<sequence length="203" mass="22426">MNDANICKGSMTRPGPGHRRGRGPSSYWMQDPDLVFRELNLKEGDTFLDIGCGTGDYAIRAGTEVGRSGTVFATDIQEGLVHALMERAKTEGLENIHAVVNDIRNPLPFENSCIDICLISTVLHSLDLNQALPMLLREIKRVLKPEGKLAIIECNKENLDFGPPLHMRISADELNQHISTHGFVNVSHADLGFNYLNSFVAQS</sequence>
<keyword evidence="3" id="KW-0808">Transferase</keyword>
<dbReference type="EMBL" id="QGMZ01000056">
    <property type="protein sequence ID" value="PWR69686.1"/>
    <property type="molecule type" value="Genomic_DNA"/>
</dbReference>
<dbReference type="GO" id="GO:0032259">
    <property type="term" value="P:methylation"/>
    <property type="evidence" value="ECO:0007669"/>
    <property type="project" value="UniProtKB-KW"/>
</dbReference>
<dbReference type="PANTHER" id="PTHR43591:SF24">
    <property type="entry name" value="2-METHOXY-6-POLYPRENYL-1,4-BENZOQUINOL METHYLASE, MITOCHONDRIAL"/>
    <property type="match status" value="1"/>
</dbReference>
<evidence type="ECO:0000313" key="4">
    <source>
        <dbReference type="Proteomes" id="UP000245934"/>
    </source>
</evidence>
<dbReference type="SUPFAM" id="SSF53335">
    <property type="entry name" value="S-adenosyl-L-methionine-dependent methyltransferases"/>
    <property type="match status" value="1"/>
</dbReference>
<dbReference type="Proteomes" id="UP000245934">
    <property type="component" value="Unassembled WGS sequence"/>
</dbReference>
<dbReference type="GeneID" id="97607914"/>
<dbReference type="OrthoDB" id="1018at2157"/>
<dbReference type="CDD" id="cd02440">
    <property type="entry name" value="AdoMet_MTases"/>
    <property type="match status" value="1"/>
</dbReference>
<feature type="region of interest" description="Disordered" evidence="1">
    <location>
        <begin position="1"/>
        <end position="25"/>
    </location>
</feature>
<dbReference type="InterPro" id="IPR025714">
    <property type="entry name" value="Methyltranfer_dom"/>
</dbReference>
<dbReference type="AlphaFoldDB" id="A0A2V2MWA3"/>
<dbReference type="Gene3D" id="3.40.50.150">
    <property type="entry name" value="Vaccinia Virus protein VP39"/>
    <property type="match status" value="1"/>
</dbReference>
<feature type="domain" description="Methyltransferase" evidence="2">
    <location>
        <begin position="42"/>
        <end position="165"/>
    </location>
</feature>
<evidence type="ECO:0000256" key="1">
    <source>
        <dbReference type="SAM" id="MobiDB-lite"/>
    </source>
</evidence>
<dbReference type="RefSeq" id="WP_109942362.1">
    <property type="nucleotide sequence ID" value="NZ_CP176366.1"/>
</dbReference>
<accession>A0A2V2MWA3</accession>
<evidence type="ECO:0000259" key="2">
    <source>
        <dbReference type="Pfam" id="PF13847"/>
    </source>
</evidence>
<gene>
    <name evidence="3" type="ORF">DLD82_17175</name>
</gene>
<keyword evidence="4" id="KW-1185">Reference proteome</keyword>
<dbReference type="Pfam" id="PF13847">
    <property type="entry name" value="Methyltransf_31"/>
    <property type="match status" value="1"/>
</dbReference>
<dbReference type="PANTHER" id="PTHR43591">
    <property type="entry name" value="METHYLTRANSFERASE"/>
    <property type="match status" value="1"/>
</dbReference>
<comment type="caution">
    <text evidence="3">The sequence shown here is derived from an EMBL/GenBank/DDBJ whole genome shotgun (WGS) entry which is preliminary data.</text>
</comment>
<name>A0A2V2MWA3_9EURY</name>
<keyword evidence="3" id="KW-0489">Methyltransferase</keyword>
<protein>
    <submittedName>
        <fullName evidence="3">SAM-dependent methyltransferase</fullName>
    </submittedName>
</protein>
<evidence type="ECO:0000313" key="3">
    <source>
        <dbReference type="EMBL" id="PWR69686.1"/>
    </source>
</evidence>
<reference evidence="3 4" key="1">
    <citation type="submission" date="2018-05" db="EMBL/GenBank/DDBJ databases">
        <title>Draft genome of Methanospirillum stamsii Pt1.</title>
        <authorList>
            <person name="Dueholm M.S."/>
            <person name="Nielsen P.H."/>
            <person name="Bakmann L.F."/>
            <person name="Otzen D.E."/>
        </authorList>
    </citation>
    <scope>NUCLEOTIDE SEQUENCE [LARGE SCALE GENOMIC DNA]</scope>
    <source>
        <strain evidence="3 4">Pt1</strain>
    </source>
</reference>